<name>A0A5E4QT03_9NEOP</name>
<accession>A0A5E4QT03</accession>
<dbReference type="Gene3D" id="1.20.1250.20">
    <property type="entry name" value="MFS general substrate transporter like domains"/>
    <property type="match status" value="1"/>
</dbReference>
<dbReference type="SUPFAM" id="SSF103473">
    <property type="entry name" value="MFS general substrate transporter"/>
    <property type="match status" value="1"/>
</dbReference>
<evidence type="ECO:0000259" key="9">
    <source>
        <dbReference type="PROSITE" id="PS50850"/>
    </source>
</evidence>
<feature type="transmembrane region" description="Helical" evidence="8">
    <location>
        <begin position="111"/>
        <end position="131"/>
    </location>
</feature>
<feature type="transmembrane region" description="Helical" evidence="8">
    <location>
        <begin position="356"/>
        <end position="381"/>
    </location>
</feature>
<gene>
    <name evidence="10" type="ORF">LSINAPIS_LOCUS10783</name>
</gene>
<feature type="transmembrane region" description="Helical" evidence="8">
    <location>
        <begin position="257"/>
        <end position="279"/>
    </location>
</feature>
<dbReference type="InterPro" id="IPR036259">
    <property type="entry name" value="MFS_trans_sf"/>
</dbReference>
<feature type="transmembrane region" description="Helical" evidence="8">
    <location>
        <begin position="323"/>
        <end position="344"/>
    </location>
</feature>
<dbReference type="EMBL" id="FZQP02004444">
    <property type="protein sequence ID" value="VVD00068.1"/>
    <property type="molecule type" value="Genomic_DNA"/>
</dbReference>
<dbReference type="InterPro" id="IPR005828">
    <property type="entry name" value="MFS_sugar_transport-like"/>
</dbReference>
<dbReference type="InterPro" id="IPR020846">
    <property type="entry name" value="MFS_dom"/>
</dbReference>
<evidence type="ECO:0000256" key="4">
    <source>
        <dbReference type="ARBA" id="ARBA00022597"/>
    </source>
</evidence>
<dbReference type="Proteomes" id="UP000324832">
    <property type="component" value="Unassembled WGS sequence"/>
</dbReference>
<reference evidence="10 11" key="1">
    <citation type="submission" date="2017-07" db="EMBL/GenBank/DDBJ databases">
        <authorList>
            <person name="Talla V."/>
            <person name="Backstrom N."/>
        </authorList>
    </citation>
    <scope>NUCLEOTIDE SEQUENCE [LARGE SCALE GENOMIC DNA]</scope>
</reference>
<protein>
    <recommendedName>
        <fullName evidence="9">Major facilitator superfamily (MFS) profile domain-containing protein</fullName>
    </recommendedName>
</protein>
<evidence type="ECO:0000256" key="8">
    <source>
        <dbReference type="SAM" id="Phobius"/>
    </source>
</evidence>
<evidence type="ECO:0000256" key="2">
    <source>
        <dbReference type="ARBA" id="ARBA00022448"/>
    </source>
</evidence>
<keyword evidence="5 8" id="KW-0812">Transmembrane</keyword>
<dbReference type="PROSITE" id="PS00217">
    <property type="entry name" value="SUGAR_TRANSPORT_2"/>
    <property type="match status" value="1"/>
</dbReference>
<evidence type="ECO:0000313" key="10">
    <source>
        <dbReference type="EMBL" id="VVD00068.1"/>
    </source>
</evidence>
<feature type="domain" description="Major facilitator superfamily (MFS) profile" evidence="9">
    <location>
        <begin position="16"/>
        <end position="447"/>
    </location>
</feature>
<evidence type="ECO:0000256" key="7">
    <source>
        <dbReference type="ARBA" id="ARBA00023136"/>
    </source>
</evidence>
<dbReference type="GO" id="GO:0005886">
    <property type="term" value="C:plasma membrane"/>
    <property type="evidence" value="ECO:0007669"/>
    <property type="project" value="UniProtKB-SubCell"/>
</dbReference>
<keyword evidence="7 8" id="KW-0472">Membrane</keyword>
<dbReference type="GO" id="GO:0022857">
    <property type="term" value="F:transmembrane transporter activity"/>
    <property type="evidence" value="ECO:0007669"/>
    <property type="project" value="InterPro"/>
</dbReference>
<feature type="transmembrane region" description="Helical" evidence="8">
    <location>
        <begin position="143"/>
        <end position="162"/>
    </location>
</feature>
<evidence type="ECO:0000256" key="5">
    <source>
        <dbReference type="ARBA" id="ARBA00022692"/>
    </source>
</evidence>
<dbReference type="Pfam" id="PF00083">
    <property type="entry name" value="Sugar_tr"/>
    <property type="match status" value="1"/>
</dbReference>
<feature type="transmembrane region" description="Helical" evidence="8">
    <location>
        <begin position="299"/>
        <end position="316"/>
    </location>
</feature>
<dbReference type="AlphaFoldDB" id="A0A5E4QT03"/>
<feature type="transmembrane region" description="Helical" evidence="8">
    <location>
        <begin position="419"/>
        <end position="441"/>
    </location>
</feature>
<keyword evidence="3" id="KW-1003">Cell membrane</keyword>
<dbReference type="FunFam" id="1.20.1250.20:FF:000218">
    <property type="entry name" value="facilitated trehalose transporter Tret1"/>
    <property type="match status" value="1"/>
</dbReference>
<dbReference type="InterPro" id="IPR050549">
    <property type="entry name" value="MFS_Trehalose_Transporter"/>
</dbReference>
<keyword evidence="6 8" id="KW-1133">Transmembrane helix</keyword>
<evidence type="ECO:0000313" key="11">
    <source>
        <dbReference type="Proteomes" id="UP000324832"/>
    </source>
</evidence>
<feature type="transmembrane region" description="Helical" evidence="8">
    <location>
        <begin position="393"/>
        <end position="413"/>
    </location>
</feature>
<comment type="subcellular location">
    <subcellularLocation>
        <location evidence="1">Cell membrane</location>
        <topology evidence="1">Multi-pass membrane protein</topology>
    </subcellularLocation>
</comment>
<evidence type="ECO:0000256" key="3">
    <source>
        <dbReference type="ARBA" id="ARBA00022475"/>
    </source>
</evidence>
<dbReference type="PANTHER" id="PTHR48021:SF33">
    <property type="entry name" value="AT22075P-RELATED"/>
    <property type="match status" value="1"/>
</dbReference>
<dbReference type="PANTHER" id="PTHR48021">
    <property type="match status" value="1"/>
</dbReference>
<proteinExistence type="predicted"/>
<evidence type="ECO:0000256" key="1">
    <source>
        <dbReference type="ARBA" id="ARBA00004651"/>
    </source>
</evidence>
<feature type="transmembrane region" description="Helical" evidence="8">
    <location>
        <begin position="12"/>
        <end position="29"/>
    </location>
</feature>
<sequence length="466" mass="51571">MSCLERGKSTILFLVRPSSINLAVFAYGIENSWISPMTKSLQSDHSPAGEPLSDYQISWIASLLCIAAVFGAPVYSYIADRFGRKAAVMAILLPQAISSAMKLYPTIYMLTASRIIAGLSAGGIFNIIPMYVKEISHENLRGILGSILVMAQNLGVLVMYLLGGYLDYYTVQWSIIGIPILAAIVMIKAPEAPAFLVKKDKIEEAMQTVAFLRGLNKDDKRVQDEIDCMRKEEEEFKSLPNVELKDLFMDEKWRRGVIIILVASTVHACNGAYAIIVYAVTLLNKAGGEMEISTELQSVSFPIVMILACVLLALFVERFGRKPLLAGAYFISALSFASIATAILLKETGTYVAPAWFPLLTMIVCVFAYAGGVSSLLYIIMTEMFNFQIRAKVLGIVVTYIWLLESIQLLVYAPISNLFGFHTLFFIFAAINLLGFTFTCICTPETKGRSEEEIQRIIRGHVNKDC</sequence>
<keyword evidence="4" id="KW-0762">Sugar transport</keyword>
<dbReference type="PROSITE" id="PS50850">
    <property type="entry name" value="MFS"/>
    <property type="match status" value="1"/>
</dbReference>
<keyword evidence="2" id="KW-0813">Transport</keyword>
<evidence type="ECO:0000256" key="6">
    <source>
        <dbReference type="ARBA" id="ARBA00022989"/>
    </source>
</evidence>
<feature type="transmembrane region" description="Helical" evidence="8">
    <location>
        <begin position="57"/>
        <end position="79"/>
    </location>
</feature>
<organism evidence="10 11">
    <name type="scientific">Leptidea sinapis</name>
    <dbReference type="NCBI Taxonomy" id="189913"/>
    <lineage>
        <taxon>Eukaryota</taxon>
        <taxon>Metazoa</taxon>
        <taxon>Ecdysozoa</taxon>
        <taxon>Arthropoda</taxon>
        <taxon>Hexapoda</taxon>
        <taxon>Insecta</taxon>
        <taxon>Pterygota</taxon>
        <taxon>Neoptera</taxon>
        <taxon>Endopterygota</taxon>
        <taxon>Lepidoptera</taxon>
        <taxon>Glossata</taxon>
        <taxon>Ditrysia</taxon>
        <taxon>Papilionoidea</taxon>
        <taxon>Pieridae</taxon>
        <taxon>Dismorphiinae</taxon>
        <taxon>Leptidea</taxon>
    </lineage>
</organism>
<dbReference type="PROSITE" id="PS00216">
    <property type="entry name" value="SUGAR_TRANSPORT_1"/>
    <property type="match status" value="1"/>
</dbReference>
<keyword evidence="11" id="KW-1185">Reference proteome</keyword>
<dbReference type="InterPro" id="IPR005829">
    <property type="entry name" value="Sugar_transporter_CS"/>
</dbReference>